<protein>
    <recommendedName>
        <fullName evidence="2">Mos1 transposase HTH domain-containing protein</fullName>
    </recommendedName>
</protein>
<reference evidence="1" key="1">
    <citation type="submission" date="2015-07" db="EMBL/GenBank/DDBJ databases">
        <title>MeaNS - Measles Nucleotide Surveillance Program.</title>
        <authorList>
            <person name="Tran T."/>
            <person name="Druce J."/>
        </authorList>
    </citation>
    <scope>NUCLEOTIDE SEQUENCE</scope>
    <source>
        <strain evidence="1">UCB-OBI-ISO-001</strain>
        <tissue evidence="1">Gonad</tissue>
    </source>
</reference>
<sequence>MKEVLKDGCPSYSTVKIWVPRFWTDHFKVTDGPQSGQPTSATTEDKVNVLHITILENCWI</sequence>
<dbReference type="EMBL" id="KQ421866">
    <property type="protein sequence ID" value="KOF76132.1"/>
    <property type="molecule type" value="Genomic_DNA"/>
</dbReference>
<organism evidence="1">
    <name type="scientific">Octopus bimaculoides</name>
    <name type="common">California two-spotted octopus</name>
    <dbReference type="NCBI Taxonomy" id="37653"/>
    <lineage>
        <taxon>Eukaryota</taxon>
        <taxon>Metazoa</taxon>
        <taxon>Spiralia</taxon>
        <taxon>Lophotrochozoa</taxon>
        <taxon>Mollusca</taxon>
        <taxon>Cephalopoda</taxon>
        <taxon>Coleoidea</taxon>
        <taxon>Octopodiformes</taxon>
        <taxon>Octopoda</taxon>
        <taxon>Incirrata</taxon>
        <taxon>Octopodidae</taxon>
        <taxon>Octopus</taxon>
    </lineage>
</organism>
<name>A0A0L8GGK9_OCTBM</name>
<proteinExistence type="predicted"/>
<gene>
    <name evidence="1" type="ORF">OCBIM_22033772mg</name>
</gene>
<evidence type="ECO:0008006" key="2">
    <source>
        <dbReference type="Google" id="ProtNLM"/>
    </source>
</evidence>
<accession>A0A0L8GGK9</accession>
<evidence type="ECO:0000313" key="1">
    <source>
        <dbReference type="EMBL" id="KOF76132.1"/>
    </source>
</evidence>
<dbReference type="AlphaFoldDB" id="A0A0L8GGK9"/>